<proteinExistence type="predicted"/>
<comment type="caution">
    <text evidence="2">The sequence shown here is derived from an EMBL/GenBank/DDBJ whole genome shotgun (WGS) entry which is preliminary data.</text>
</comment>
<keyword evidence="3" id="KW-1185">Reference proteome</keyword>
<evidence type="ECO:0000313" key="2">
    <source>
        <dbReference type="EMBL" id="PJF18844.1"/>
    </source>
</evidence>
<dbReference type="EMBL" id="MTSL01000101">
    <property type="protein sequence ID" value="PJF18844.1"/>
    <property type="molecule type" value="Genomic_DNA"/>
</dbReference>
<gene>
    <name evidence="2" type="ORF">PSACC_01347</name>
</gene>
<dbReference type="Proteomes" id="UP000240830">
    <property type="component" value="Unassembled WGS sequence"/>
</dbReference>
<dbReference type="OrthoDB" id="2351940at2759"/>
<dbReference type="AlphaFoldDB" id="A0A2H9TM76"/>
<sequence length="355" mass="39731">MANSHRRNLGNLESFPFAVQEELGGMASPMFADTTIGSSWVTTVEDPIDSLSRPAASNRAVRTDREGQTSGGYFDASNSSFQPSQYRNSFIVDQTANTNMSEAEQRPHHMFTSAVANHVPTSMRHTHPSGVYYRSLAARTEASNGLDRDTRSAIEAYDKMLLDDSTQQWLGFDICESNGGEYSEEYRLGNILEDDRSVYCSRLKKNVNILMSHKSSLSSMRAAPFWLDELYIRVPAIGFTAPLKNGFIFVCTEDVPINTFDNYDEIDTTTLLDCNQESNGPALPLVPACVKTVLFFQFDRNATTFHYRFQSAVKDARYIFVKMLGSFGSRDNIDVEFVGFRGKDGKLSFPSADLF</sequence>
<name>A0A2H9TM76_9FUNG</name>
<evidence type="ECO:0000313" key="3">
    <source>
        <dbReference type="Proteomes" id="UP000240830"/>
    </source>
</evidence>
<dbReference type="STRING" id="1246581.A0A2H9TM76"/>
<evidence type="ECO:0000256" key="1">
    <source>
        <dbReference type="SAM" id="MobiDB-lite"/>
    </source>
</evidence>
<organism evidence="2 3">
    <name type="scientific">Paramicrosporidium saccamoebae</name>
    <dbReference type="NCBI Taxonomy" id="1246581"/>
    <lineage>
        <taxon>Eukaryota</taxon>
        <taxon>Fungi</taxon>
        <taxon>Fungi incertae sedis</taxon>
        <taxon>Cryptomycota</taxon>
        <taxon>Cryptomycota incertae sedis</taxon>
        <taxon>Paramicrosporidium</taxon>
    </lineage>
</organism>
<feature type="region of interest" description="Disordered" evidence="1">
    <location>
        <begin position="52"/>
        <end position="78"/>
    </location>
</feature>
<protein>
    <submittedName>
        <fullName evidence="2">Uncharacterized protein</fullName>
    </submittedName>
</protein>
<reference evidence="2 3" key="1">
    <citation type="submission" date="2016-10" db="EMBL/GenBank/DDBJ databases">
        <title>The genome of Paramicrosporidium saccamoebae is the missing link in understanding Cryptomycota and Microsporidia evolution.</title>
        <authorList>
            <person name="Quandt C.A."/>
            <person name="Beaudet D."/>
            <person name="Corsaro D."/>
            <person name="Michel R."/>
            <person name="Corradi N."/>
            <person name="James T."/>
        </authorList>
    </citation>
    <scope>NUCLEOTIDE SEQUENCE [LARGE SCALE GENOMIC DNA]</scope>
    <source>
        <strain evidence="2 3">KSL3</strain>
    </source>
</reference>
<accession>A0A2H9TM76</accession>